<organism evidence="2 3">
    <name type="scientific">Ditylenchus destructor</name>
    <dbReference type="NCBI Taxonomy" id="166010"/>
    <lineage>
        <taxon>Eukaryota</taxon>
        <taxon>Metazoa</taxon>
        <taxon>Ecdysozoa</taxon>
        <taxon>Nematoda</taxon>
        <taxon>Chromadorea</taxon>
        <taxon>Rhabditida</taxon>
        <taxon>Tylenchina</taxon>
        <taxon>Tylenchomorpha</taxon>
        <taxon>Sphaerularioidea</taxon>
        <taxon>Anguinidae</taxon>
        <taxon>Anguininae</taxon>
        <taxon>Ditylenchus</taxon>
    </lineage>
</organism>
<name>A0AAD4MF78_9BILA</name>
<reference evidence="2" key="1">
    <citation type="submission" date="2022-01" db="EMBL/GenBank/DDBJ databases">
        <title>Genome Sequence Resource for Two Populations of Ditylenchus destructor, the Migratory Endoparasitic Phytonematode.</title>
        <authorList>
            <person name="Zhang H."/>
            <person name="Lin R."/>
            <person name="Xie B."/>
        </authorList>
    </citation>
    <scope>NUCLEOTIDE SEQUENCE</scope>
    <source>
        <strain evidence="2">BazhouSP</strain>
    </source>
</reference>
<keyword evidence="3" id="KW-1185">Reference proteome</keyword>
<dbReference type="Pfam" id="PF22486">
    <property type="entry name" value="MATH_2"/>
    <property type="match status" value="1"/>
</dbReference>
<dbReference type="Proteomes" id="UP001201812">
    <property type="component" value="Unassembled WGS sequence"/>
</dbReference>
<evidence type="ECO:0000313" key="3">
    <source>
        <dbReference type="Proteomes" id="UP001201812"/>
    </source>
</evidence>
<dbReference type="AlphaFoldDB" id="A0AAD4MF78"/>
<evidence type="ECO:0000259" key="1">
    <source>
        <dbReference type="Pfam" id="PF22486"/>
    </source>
</evidence>
<proteinExistence type="predicted"/>
<dbReference type="EMBL" id="JAKKPZ010000775">
    <property type="protein sequence ID" value="KAI1692391.1"/>
    <property type="molecule type" value="Genomic_DNA"/>
</dbReference>
<dbReference type="InterPro" id="IPR002083">
    <property type="entry name" value="MATH/TRAF_dom"/>
</dbReference>
<feature type="domain" description="MATH" evidence="1">
    <location>
        <begin position="45"/>
        <end position="171"/>
    </location>
</feature>
<comment type="caution">
    <text evidence="2">The sequence shown here is derived from an EMBL/GenBank/DDBJ whole genome shotgun (WGS) entry which is preliminary data.</text>
</comment>
<gene>
    <name evidence="2" type="ORF">DdX_21284</name>
</gene>
<dbReference type="Gene3D" id="2.60.210.10">
    <property type="entry name" value="Apoptosis, Tumor Necrosis Factor Receptor Associated Protein 2, Chain A"/>
    <property type="match status" value="1"/>
</dbReference>
<dbReference type="SUPFAM" id="SSF49599">
    <property type="entry name" value="TRAF domain-like"/>
    <property type="match status" value="1"/>
</dbReference>
<accession>A0AAD4MF78</accession>
<dbReference type="InterPro" id="IPR008974">
    <property type="entry name" value="TRAF-like"/>
</dbReference>
<sequence>MSGTETGIQTETVAAVPEWKPERRILTESEGDNEGFYTYSSSLELRIDRFAEFVSDGEWRQSEPMYIRGLPFEMRAFISKEASMTTNHNGQSPSKTLFVVLSFNQGSTWKCQAITTLRVVAQKEGVNDIIREDTKAFLSGTKDHFVPFSHMLLDPENGFIKDDTIILQAHVQASSVKIMTGI</sequence>
<protein>
    <submittedName>
        <fullName evidence="2">MATH domain protein</fullName>
    </submittedName>
</protein>
<evidence type="ECO:0000313" key="2">
    <source>
        <dbReference type="EMBL" id="KAI1692391.1"/>
    </source>
</evidence>